<reference evidence="2" key="2">
    <citation type="submission" date="2020-12" db="EMBL/GenBank/DDBJ databases">
        <title>New Spironucleus salmonicida genome in near-complete chromosomes.</title>
        <authorList>
            <person name="Xu F."/>
            <person name="Kurt Z."/>
            <person name="Jimenez-Gonzalez A."/>
            <person name="Astvaldsson A."/>
            <person name="Andersson J.O."/>
            <person name="Svard S.G."/>
        </authorList>
    </citation>
    <scope>NUCLEOTIDE SEQUENCE</scope>
    <source>
        <strain evidence="2">ATCC 50377</strain>
    </source>
</reference>
<dbReference type="Proteomes" id="UP000018208">
    <property type="component" value="Unassembled WGS sequence"/>
</dbReference>
<proteinExistence type="predicted"/>
<keyword evidence="3" id="KW-1185">Reference proteome</keyword>
<evidence type="ECO:0000313" key="3">
    <source>
        <dbReference type="Proteomes" id="UP000018208"/>
    </source>
</evidence>
<evidence type="ECO:0000313" key="2">
    <source>
        <dbReference type="EMBL" id="KAH0577639.1"/>
    </source>
</evidence>
<dbReference type="VEuPathDB" id="GiardiaDB:SS50377_20993"/>
<sequence>MNLRGLSDSTIYQIILSPILNYCKIMVIFIICQFDMSIFPFQIMHILYKATQKIMNRMHSITHIVGREQQVRTQKSDQFSIQQEQLNQMLDFLHTDYLERHQRQSIMKQKEQRQKNAQKLTQSPLLRGKYRGFSANSLKQQSSFSNLNYANYESKQEQQVEIAQKLRPPYNKDNNNQFKNQYIQSYTGFKPFQIKQSPCRNQISRKEQVIVSADKIFRDMSEQYRNQHNIRNWDQ</sequence>
<organism evidence="1">
    <name type="scientific">Spironucleus salmonicida</name>
    <dbReference type="NCBI Taxonomy" id="348837"/>
    <lineage>
        <taxon>Eukaryota</taxon>
        <taxon>Metamonada</taxon>
        <taxon>Diplomonadida</taxon>
        <taxon>Hexamitidae</taxon>
        <taxon>Hexamitinae</taxon>
        <taxon>Spironucleus</taxon>
    </lineage>
</organism>
<name>V6LGK6_9EUKA</name>
<accession>V6LGK6</accession>
<reference evidence="1 2" key="1">
    <citation type="journal article" date="2014" name="PLoS Genet.">
        <title>The Genome of Spironucleus salmonicida Highlights a Fish Pathogen Adapted to Fluctuating Environments.</title>
        <authorList>
            <person name="Xu F."/>
            <person name="Jerlstrom-Hultqvist J."/>
            <person name="Einarsson E."/>
            <person name="Astvaldsson A."/>
            <person name="Svard S.G."/>
            <person name="Andersson J.O."/>
        </authorList>
    </citation>
    <scope>NUCLEOTIDE SEQUENCE</scope>
    <source>
        <strain evidence="2">ATCC 50377</strain>
    </source>
</reference>
<dbReference type="EMBL" id="KI546135">
    <property type="protein sequence ID" value="EST43660.1"/>
    <property type="molecule type" value="Genomic_DNA"/>
</dbReference>
<gene>
    <name evidence="1" type="ORF">SS50377_16703</name>
    <name evidence="2" type="ORF">SS50377_20993</name>
</gene>
<protein>
    <submittedName>
        <fullName evidence="1">Uncharacterized protein</fullName>
    </submittedName>
</protein>
<dbReference type="EMBL" id="AUWU02000001">
    <property type="protein sequence ID" value="KAH0577639.1"/>
    <property type="molecule type" value="Genomic_DNA"/>
</dbReference>
<dbReference type="AlphaFoldDB" id="V6LGK6"/>
<evidence type="ECO:0000313" key="1">
    <source>
        <dbReference type="EMBL" id="EST43660.1"/>
    </source>
</evidence>